<accession>A0A5S6QRP5</accession>
<protein>
    <submittedName>
        <fullName evidence="2">Uncharacterized protein</fullName>
    </submittedName>
</protein>
<evidence type="ECO:0000313" key="1">
    <source>
        <dbReference type="Proteomes" id="UP000046395"/>
    </source>
</evidence>
<dbReference type="Proteomes" id="UP000046395">
    <property type="component" value="Unassembled WGS sequence"/>
</dbReference>
<reference evidence="2" key="1">
    <citation type="submission" date="2019-12" db="UniProtKB">
        <authorList>
            <consortium name="WormBaseParasite"/>
        </authorList>
    </citation>
    <scope>IDENTIFICATION</scope>
</reference>
<sequence>MKNRPVVRQGKLKGQRQRRTIRCIYLKLWKGECEWNKKRQAGRHSEARWITSRLDQDIAFSLVIWEGENESSALGHGVD</sequence>
<organism evidence="1 2">
    <name type="scientific">Trichuris muris</name>
    <name type="common">Mouse whipworm</name>
    <dbReference type="NCBI Taxonomy" id="70415"/>
    <lineage>
        <taxon>Eukaryota</taxon>
        <taxon>Metazoa</taxon>
        <taxon>Ecdysozoa</taxon>
        <taxon>Nematoda</taxon>
        <taxon>Enoplea</taxon>
        <taxon>Dorylaimia</taxon>
        <taxon>Trichinellida</taxon>
        <taxon>Trichuridae</taxon>
        <taxon>Trichuris</taxon>
    </lineage>
</organism>
<evidence type="ECO:0000313" key="2">
    <source>
        <dbReference type="WBParaSite" id="TMUE_2000009562.1"/>
    </source>
</evidence>
<keyword evidence="1" id="KW-1185">Reference proteome</keyword>
<proteinExistence type="predicted"/>
<dbReference type="AlphaFoldDB" id="A0A5S6QRP5"/>
<dbReference type="WBParaSite" id="TMUE_2000009562.1">
    <property type="protein sequence ID" value="TMUE_2000009562.1"/>
    <property type="gene ID" value="WBGene00287005"/>
</dbReference>
<name>A0A5S6QRP5_TRIMR</name>